<reference evidence="11 12" key="1">
    <citation type="submission" date="2015-11" db="EMBL/GenBank/DDBJ databases">
        <title>Genomic analysis of 38 Legionella species identifies large and diverse effector repertoires.</title>
        <authorList>
            <person name="Burstein D."/>
            <person name="Amaro F."/>
            <person name="Zusman T."/>
            <person name="Lifshitz Z."/>
            <person name="Cohen O."/>
            <person name="Gilbert J.A."/>
            <person name="Pupko T."/>
            <person name="Shuman H.A."/>
            <person name="Segal G."/>
        </authorList>
    </citation>
    <scope>NUCLEOTIDE SEQUENCE [LARGE SCALE GENOMIC DNA]</scope>
    <source>
        <strain evidence="11 12">CDC#1442-AUS-E</strain>
    </source>
</reference>
<dbReference type="Proteomes" id="UP000054618">
    <property type="component" value="Unassembled WGS sequence"/>
</dbReference>
<feature type="transmembrane region" description="Helical" evidence="10">
    <location>
        <begin position="128"/>
        <end position="150"/>
    </location>
</feature>
<dbReference type="PANTHER" id="PTHR30065:SF8">
    <property type="entry name" value="FLAGELLAR BIOSYNTHETIC PROTEIN FLIR"/>
    <property type="match status" value="1"/>
</dbReference>
<dbReference type="OrthoDB" id="9797790at2"/>
<sequence length="256" mass="28237">MAISHQTIILYLSQIIWPLARISGLFLSMPLISSVLLPRSIRIIFAFALAFIAMPFIPESMSFLYFKLEHIFFLMNEILLGLLMGFALQLVFQVFIVGGQIIAMQAGLGFAVMVDPASKASVPLVSQLYLMMVSLLFLTLNGHLALFDLFLESFKIKPVGQFDVGVTELASILGFSAWMLKESVLVSLPAILSLLLVSLAFGVMSRVAPQLNLFSIGFPLTLLMGFIVIRFSLPGLFDQMSDSIEQGILLIKGMLH</sequence>
<accession>A0A0W0XND0</accession>
<dbReference type="STRING" id="45073.Lqui_2641"/>
<dbReference type="GO" id="GO:0044780">
    <property type="term" value="P:bacterial-type flagellum assembly"/>
    <property type="evidence" value="ECO:0007669"/>
    <property type="project" value="UniProtKB-UniRule"/>
</dbReference>
<comment type="subcellular location">
    <subcellularLocation>
        <location evidence="10">Cell membrane</location>
        <topology evidence="10">Multi-pass membrane protein</topology>
    </subcellularLocation>
    <subcellularLocation>
        <location evidence="10">Bacterial flagellum basal body</location>
    </subcellularLocation>
</comment>
<dbReference type="PRINTS" id="PR00953">
    <property type="entry name" value="TYPE3IMRPROT"/>
</dbReference>
<comment type="caution">
    <text evidence="11">The sequence shown here is derived from an EMBL/GenBank/DDBJ whole genome shotgun (WGS) entry which is preliminary data.</text>
</comment>
<evidence type="ECO:0000256" key="4">
    <source>
        <dbReference type="ARBA" id="ARBA00022475"/>
    </source>
</evidence>
<feature type="transmembrane region" description="Helical" evidence="10">
    <location>
        <begin position="43"/>
        <end position="66"/>
    </location>
</feature>
<feature type="transmembrane region" description="Helical" evidence="10">
    <location>
        <begin position="15"/>
        <end position="37"/>
    </location>
</feature>
<keyword evidence="6 10" id="KW-1133">Transmembrane helix</keyword>
<dbReference type="NCBIfam" id="TIGR01400">
    <property type="entry name" value="fliR"/>
    <property type="match status" value="1"/>
</dbReference>
<protein>
    <recommendedName>
        <fullName evidence="3 9">Flagellar biosynthetic protein FliR</fullName>
    </recommendedName>
</protein>
<comment type="function">
    <text evidence="1 10">Role in flagellar biosynthesis.</text>
</comment>
<evidence type="ECO:0000256" key="10">
    <source>
        <dbReference type="RuleBase" id="RU362071"/>
    </source>
</evidence>
<keyword evidence="11" id="KW-0966">Cell projection</keyword>
<evidence type="ECO:0000313" key="11">
    <source>
        <dbReference type="EMBL" id="KTD46151.1"/>
    </source>
</evidence>
<dbReference type="EMBL" id="LNYS01000024">
    <property type="protein sequence ID" value="KTD46151.1"/>
    <property type="molecule type" value="Genomic_DNA"/>
</dbReference>
<evidence type="ECO:0000256" key="6">
    <source>
        <dbReference type="ARBA" id="ARBA00022989"/>
    </source>
</evidence>
<evidence type="ECO:0000256" key="7">
    <source>
        <dbReference type="ARBA" id="ARBA00023136"/>
    </source>
</evidence>
<keyword evidence="7 10" id="KW-0472">Membrane</keyword>
<dbReference type="Pfam" id="PF01311">
    <property type="entry name" value="Bac_export_1"/>
    <property type="match status" value="1"/>
</dbReference>
<keyword evidence="8 10" id="KW-0975">Bacterial flagellum</keyword>
<proteinExistence type="inferred from homology"/>
<keyword evidence="11" id="KW-0969">Cilium</keyword>
<dbReference type="GO" id="GO:0006605">
    <property type="term" value="P:protein targeting"/>
    <property type="evidence" value="ECO:0007669"/>
    <property type="project" value="UniProtKB-UniRule"/>
</dbReference>
<name>A0A0W0XND0_9GAMM</name>
<feature type="transmembrane region" description="Helical" evidence="10">
    <location>
        <begin position="186"/>
        <end position="204"/>
    </location>
</feature>
<keyword evidence="12" id="KW-1185">Reference proteome</keyword>
<dbReference type="PATRIC" id="fig|45073.5.peg.2806"/>
<feature type="transmembrane region" description="Helical" evidence="10">
    <location>
        <begin position="211"/>
        <end position="233"/>
    </location>
</feature>
<dbReference type="GO" id="GO:0005886">
    <property type="term" value="C:plasma membrane"/>
    <property type="evidence" value="ECO:0007669"/>
    <property type="project" value="UniProtKB-SubCell"/>
</dbReference>
<evidence type="ECO:0000256" key="5">
    <source>
        <dbReference type="ARBA" id="ARBA00022692"/>
    </source>
</evidence>
<evidence type="ECO:0000256" key="1">
    <source>
        <dbReference type="ARBA" id="ARBA00002578"/>
    </source>
</evidence>
<keyword evidence="4 10" id="KW-1003">Cell membrane</keyword>
<organism evidence="11 12">
    <name type="scientific">Legionella quinlivanii</name>
    <dbReference type="NCBI Taxonomy" id="45073"/>
    <lineage>
        <taxon>Bacteria</taxon>
        <taxon>Pseudomonadati</taxon>
        <taxon>Pseudomonadota</taxon>
        <taxon>Gammaproteobacteria</taxon>
        <taxon>Legionellales</taxon>
        <taxon>Legionellaceae</taxon>
        <taxon>Legionella</taxon>
    </lineage>
</organism>
<feature type="transmembrane region" description="Helical" evidence="10">
    <location>
        <begin position="78"/>
        <end position="108"/>
    </location>
</feature>
<dbReference type="GO" id="GO:0009425">
    <property type="term" value="C:bacterial-type flagellum basal body"/>
    <property type="evidence" value="ECO:0007669"/>
    <property type="project" value="UniProtKB-SubCell"/>
</dbReference>
<keyword evidence="5 10" id="KW-0812">Transmembrane</keyword>
<evidence type="ECO:0000256" key="3">
    <source>
        <dbReference type="ARBA" id="ARBA00021717"/>
    </source>
</evidence>
<dbReference type="PANTHER" id="PTHR30065">
    <property type="entry name" value="FLAGELLAR BIOSYNTHETIC PROTEIN FLIR"/>
    <property type="match status" value="1"/>
</dbReference>
<evidence type="ECO:0000256" key="8">
    <source>
        <dbReference type="ARBA" id="ARBA00023143"/>
    </source>
</evidence>
<dbReference type="InterPro" id="IPR006303">
    <property type="entry name" value="FliR"/>
</dbReference>
<dbReference type="AlphaFoldDB" id="A0A0W0XND0"/>
<evidence type="ECO:0000313" key="12">
    <source>
        <dbReference type="Proteomes" id="UP000054618"/>
    </source>
</evidence>
<dbReference type="RefSeq" id="WP_058508708.1">
    <property type="nucleotide sequence ID" value="NZ_CAAAIK010000012.1"/>
</dbReference>
<evidence type="ECO:0000256" key="9">
    <source>
        <dbReference type="NCBIfam" id="TIGR01400"/>
    </source>
</evidence>
<keyword evidence="11" id="KW-0282">Flagellum</keyword>
<evidence type="ECO:0000256" key="2">
    <source>
        <dbReference type="ARBA" id="ARBA00009772"/>
    </source>
</evidence>
<gene>
    <name evidence="11" type="primary">fliR_1</name>
    <name evidence="11" type="ORF">Lqui_2641</name>
</gene>
<dbReference type="InterPro" id="IPR002010">
    <property type="entry name" value="T3SS_IM_R"/>
</dbReference>
<comment type="similarity">
    <text evidence="2 10">Belongs to the FliR/MopE/SpaR family.</text>
</comment>